<keyword evidence="7" id="KW-1185">Reference proteome</keyword>
<gene>
    <name evidence="6" type="ORF">J2851_003957</name>
</gene>
<dbReference type="Pfam" id="PF16859">
    <property type="entry name" value="TetR_C_11"/>
    <property type="match status" value="1"/>
</dbReference>
<dbReference type="InterPro" id="IPR001647">
    <property type="entry name" value="HTH_TetR"/>
</dbReference>
<dbReference type="InterPro" id="IPR009057">
    <property type="entry name" value="Homeodomain-like_sf"/>
</dbReference>
<sequence>MTDDESSVPRWRRRKQDRPQEIVDAALDVFGERGFAAARLDDVAARAGVSKGTLYLYFPNKEELFKAVVRSAIVPNLEMAERLLAGAEGPSFAVLEALLGLMATRILRTKAGAIPKLIIAEAGNFPDLARFYYEEVIRRAFALLSAVLARGVARGEFRPLDIDATVRLIVAPMLMSALWRSTFEALEGRPLDVPALVRAHLDNLRRALAPDGEGPDGGTGGSAS</sequence>
<evidence type="ECO:0000256" key="4">
    <source>
        <dbReference type="PROSITE-ProRule" id="PRU00335"/>
    </source>
</evidence>
<dbReference type="Pfam" id="PF00440">
    <property type="entry name" value="TetR_N"/>
    <property type="match status" value="1"/>
</dbReference>
<dbReference type="Proteomes" id="UP000781958">
    <property type="component" value="Unassembled WGS sequence"/>
</dbReference>
<dbReference type="InterPro" id="IPR036271">
    <property type="entry name" value="Tet_transcr_reg_TetR-rel_C_sf"/>
</dbReference>
<dbReference type="PRINTS" id="PR00455">
    <property type="entry name" value="HTHTETR"/>
</dbReference>
<keyword evidence="1" id="KW-0805">Transcription regulation</keyword>
<dbReference type="PROSITE" id="PS50977">
    <property type="entry name" value="HTH_TETR_2"/>
    <property type="match status" value="1"/>
</dbReference>
<name>A0ABS4SNN4_9PROT</name>
<feature type="DNA-binding region" description="H-T-H motif" evidence="4">
    <location>
        <begin position="39"/>
        <end position="58"/>
    </location>
</feature>
<dbReference type="SUPFAM" id="SSF46689">
    <property type="entry name" value="Homeodomain-like"/>
    <property type="match status" value="1"/>
</dbReference>
<feature type="domain" description="HTH tetR-type" evidence="5">
    <location>
        <begin position="16"/>
        <end position="76"/>
    </location>
</feature>
<dbReference type="RefSeq" id="WP_209768190.1">
    <property type="nucleotide sequence ID" value="NZ_JAGINP010000014.1"/>
</dbReference>
<evidence type="ECO:0000313" key="6">
    <source>
        <dbReference type="EMBL" id="MBP2294171.1"/>
    </source>
</evidence>
<dbReference type="PANTHER" id="PTHR30055">
    <property type="entry name" value="HTH-TYPE TRANSCRIPTIONAL REGULATOR RUTR"/>
    <property type="match status" value="1"/>
</dbReference>
<evidence type="ECO:0000256" key="2">
    <source>
        <dbReference type="ARBA" id="ARBA00023125"/>
    </source>
</evidence>
<dbReference type="SUPFAM" id="SSF48498">
    <property type="entry name" value="Tetracyclin repressor-like, C-terminal domain"/>
    <property type="match status" value="1"/>
</dbReference>
<evidence type="ECO:0000313" key="7">
    <source>
        <dbReference type="Proteomes" id="UP000781958"/>
    </source>
</evidence>
<dbReference type="Gene3D" id="1.10.357.10">
    <property type="entry name" value="Tetracycline Repressor, domain 2"/>
    <property type="match status" value="1"/>
</dbReference>
<dbReference type="InterPro" id="IPR050109">
    <property type="entry name" value="HTH-type_TetR-like_transc_reg"/>
</dbReference>
<keyword evidence="3" id="KW-0804">Transcription</keyword>
<organism evidence="6 7">
    <name type="scientific">Azospirillum rugosum</name>
    <dbReference type="NCBI Taxonomy" id="416170"/>
    <lineage>
        <taxon>Bacteria</taxon>
        <taxon>Pseudomonadati</taxon>
        <taxon>Pseudomonadota</taxon>
        <taxon>Alphaproteobacteria</taxon>
        <taxon>Rhodospirillales</taxon>
        <taxon>Azospirillaceae</taxon>
        <taxon>Azospirillum</taxon>
    </lineage>
</organism>
<comment type="caution">
    <text evidence="6">The sequence shown here is derived from an EMBL/GenBank/DDBJ whole genome shotgun (WGS) entry which is preliminary data.</text>
</comment>
<dbReference type="InterPro" id="IPR011075">
    <property type="entry name" value="TetR_C"/>
</dbReference>
<evidence type="ECO:0000256" key="3">
    <source>
        <dbReference type="ARBA" id="ARBA00023163"/>
    </source>
</evidence>
<evidence type="ECO:0000259" key="5">
    <source>
        <dbReference type="PROSITE" id="PS50977"/>
    </source>
</evidence>
<protein>
    <submittedName>
        <fullName evidence="6">AcrR family transcriptional regulator</fullName>
    </submittedName>
</protein>
<accession>A0ABS4SNN4</accession>
<dbReference type="PANTHER" id="PTHR30055:SF226">
    <property type="entry name" value="HTH-TYPE TRANSCRIPTIONAL REGULATOR PKSA"/>
    <property type="match status" value="1"/>
</dbReference>
<evidence type="ECO:0000256" key="1">
    <source>
        <dbReference type="ARBA" id="ARBA00023015"/>
    </source>
</evidence>
<keyword evidence="2 4" id="KW-0238">DNA-binding</keyword>
<dbReference type="EMBL" id="JAGINP010000014">
    <property type="protein sequence ID" value="MBP2294171.1"/>
    <property type="molecule type" value="Genomic_DNA"/>
</dbReference>
<reference evidence="6 7" key="1">
    <citation type="submission" date="2021-03" db="EMBL/GenBank/DDBJ databases">
        <title>Genomic Encyclopedia of Type Strains, Phase III (KMG-III): the genomes of soil and plant-associated and newly described type strains.</title>
        <authorList>
            <person name="Whitman W."/>
        </authorList>
    </citation>
    <scope>NUCLEOTIDE SEQUENCE [LARGE SCALE GENOMIC DNA]</scope>
    <source>
        <strain evidence="6 7">IMMIB AFH-6</strain>
    </source>
</reference>
<proteinExistence type="predicted"/>